<proteinExistence type="predicted"/>
<protein>
    <submittedName>
        <fullName evidence="2">Uncharacterized protein</fullName>
    </submittedName>
</protein>
<keyword evidence="1" id="KW-0472">Membrane</keyword>
<name>A0ABU7MBH0_9ACTN</name>
<keyword evidence="1" id="KW-0812">Transmembrane</keyword>
<dbReference type="RefSeq" id="WP_330432018.1">
    <property type="nucleotide sequence ID" value="NZ_JAZDUF010000002.1"/>
</dbReference>
<feature type="transmembrane region" description="Helical" evidence="1">
    <location>
        <begin position="151"/>
        <end position="170"/>
    </location>
</feature>
<sequence length="454" mass="49618">MAAVITVGFAEGHGALVAPAGAVPATPSAPAQPNASAEAKKECVGSDFATFGKIYDAIFDSIVPYLPPQVRKDRAAIKAQAHRDMDRLRISNMMVSNHPNQLGAERGDPIMKYRDPISLYVVSQLLNVREGKQFQAITVENLTLAQAVETVWLLIHTTVIIPLTVVLSAVPNIAPIWGPINVRFLVTLPFYIGMYGARYLYQFISSALVNSCLVSMTQEEQNQAGKPVKDLRFAGSVPKFIDEIAGQVDLADQRGCEPIGNQPMSRIVDRTTKYLVDTNKDPATKAAITGISRDVENRMRNTWVPANLIPADPADFNQIEGLISLLGGYVSPDIPLTIGENQFSIGTSGAPLDIVIGLIHNFNHGQNLGEQVRLWDLPVTKSMTAAYYTMYFSIYVAQTIYANALPIALPGVAQYVPRPFGLFYAPLNFGFNAYHNVLRSMCFAEDKKLEAMVA</sequence>
<keyword evidence="1" id="KW-1133">Transmembrane helix</keyword>
<evidence type="ECO:0000313" key="3">
    <source>
        <dbReference type="Proteomes" id="UP001347146"/>
    </source>
</evidence>
<keyword evidence="3" id="KW-1185">Reference proteome</keyword>
<feature type="transmembrane region" description="Helical" evidence="1">
    <location>
        <begin position="182"/>
        <end position="201"/>
    </location>
</feature>
<comment type="caution">
    <text evidence="2">The sequence shown here is derived from an EMBL/GenBank/DDBJ whole genome shotgun (WGS) entry which is preliminary data.</text>
</comment>
<accession>A0ABU7MBH0</accession>
<evidence type="ECO:0000313" key="2">
    <source>
        <dbReference type="EMBL" id="MEE3850357.1"/>
    </source>
</evidence>
<dbReference type="Proteomes" id="UP001347146">
    <property type="component" value="Unassembled WGS sequence"/>
</dbReference>
<evidence type="ECO:0000256" key="1">
    <source>
        <dbReference type="SAM" id="Phobius"/>
    </source>
</evidence>
<organism evidence="2 3">
    <name type="scientific">Gordonia sesuvii</name>
    <dbReference type="NCBI Taxonomy" id="3116777"/>
    <lineage>
        <taxon>Bacteria</taxon>
        <taxon>Bacillati</taxon>
        <taxon>Actinomycetota</taxon>
        <taxon>Actinomycetes</taxon>
        <taxon>Mycobacteriales</taxon>
        <taxon>Gordoniaceae</taxon>
        <taxon>Gordonia</taxon>
    </lineage>
</organism>
<dbReference type="EMBL" id="JAZDUF010000002">
    <property type="protein sequence ID" value="MEE3850357.1"/>
    <property type="molecule type" value="Genomic_DNA"/>
</dbReference>
<gene>
    <name evidence="2" type="ORF">VZC37_08425</name>
</gene>
<reference evidence="2 3" key="1">
    <citation type="submission" date="2024-01" db="EMBL/GenBank/DDBJ databases">
        <title>Draft genome sequence of Gordonia sp. LSe1-13.</title>
        <authorList>
            <person name="Suphannarot A."/>
            <person name="Mingma R."/>
        </authorList>
    </citation>
    <scope>NUCLEOTIDE SEQUENCE [LARGE SCALE GENOMIC DNA]</scope>
    <source>
        <strain evidence="2 3">LSe1-13</strain>
    </source>
</reference>